<accession>W9RHJ0</accession>
<name>W9RHJ0_9ROSA</name>
<dbReference type="Proteomes" id="UP000030645">
    <property type="component" value="Unassembled WGS sequence"/>
</dbReference>
<evidence type="ECO:0000256" key="1">
    <source>
        <dbReference type="SAM" id="MobiDB-lite"/>
    </source>
</evidence>
<sequence>MASMTRAANRRRSGAEKVRRPREVVIGDRLKLTTKWGERRLASMRSVSWRPDQLGSTPWGMAFAALLTFDSPILEMVLYVLKGYSVGDGFYSAT</sequence>
<organism evidence="2 3">
    <name type="scientific">Morus notabilis</name>
    <dbReference type="NCBI Taxonomy" id="981085"/>
    <lineage>
        <taxon>Eukaryota</taxon>
        <taxon>Viridiplantae</taxon>
        <taxon>Streptophyta</taxon>
        <taxon>Embryophyta</taxon>
        <taxon>Tracheophyta</taxon>
        <taxon>Spermatophyta</taxon>
        <taxon>Magnoliopsida</taxon>
        <taxon>eudicotyledons</taxon>
        <taxon>Gunneridae</taxon>
        <taxon>Pentapetalae</taxon>
        <taxon>rosids</taxon>
        <taxon>fabids</taxon>
        <taxon>Rosales</taxon>
        <taxon>Moraceae</taxon>
        <taxon>Moreae</taxon>
        <taxon>Morus</taxon>
    </lineage>
</organism>
<proteinExistence type="predicted"/>
<evidence type="ECO:0000313" key="3">
    <source>
        <dbReference type="Proteomes" id="UP000030645"/>
    </source>
</evidence>
<keyword evidence="3" id="KW-1185">Reference proteome</keyword>
<dbReference type="EMBL" id="KE344222">
    <property type="protein sequence ID" value="EXB55122.1"/>
    <property type="molecule type" value="Genomic_DNA"/>
</dbReference>
<dbReference type="AlphaFoldDB" id="W9RHJ0"/>
<reference evidence="3" key="1">
    <citation type="submission" date="2013-01" db="EMBL/GenBank/DDBJ databases">
        <title>Draft Genome Sequence of a Mulberry Tree, Morus notabilis C.K. Schneid.</title>
        <authorList>
            <person name="He N."/>
            <person name="Zhao S."/>
        </authorList>
    </citation>
    <scope>NUCLEOTIDE SEQUENCE</scope>
</reference>
<feature type="region of interest" description="Disordered" evidence="1">
    <location>
        <begin position="1"/>
        <end position="20"/>
    </location>
</feature>
<protein>
    <submittedName>
        <fullName evidence="2">Uncharacterized protein</fullName>
    </submittedName>
</protein>
<gene>
    <name evidence="2" type="ORF">L484_018048</name>
</gene>
<evidence type="ECO:0000313" key="2">
    <source>
        <dbReference type="EMBL" id="EXB55122.1"/>
    </source>
</evidence>